<dbReference type="PROSITE" id="PS50987">
    <property type="entry name" value="HTH_ARSR_2"/>
    <property type="match status" value="1"/>
</dbReference>
<dbReference type="Gene3D" id="1.10.10.10">
    <property type="entry name" value="Winged helix-like DNA-binding domain superfamily/Winged helix DNA-binding domain"/>
    <property type="match status" value="1"/>
</dbReference>
<keyword evidence="3" id="KW-0804">Transcription</keyword>
<dbReference type="Proteomes" id="UP000463051">
    <property type="component" value="Unassembled WGS sequence"/>
</dbReference>
<dbReference type="PANTHER" id="PTHR33154">
    <property type="entry name" value="TRANSCRIPTIONAL REGULATOR, ARSR FAMILY"/>
    <property type="match status" value="1"/>
</dbReference>
<evidence type="ECO:0000256" key="2">
    <source>
        <dbReference type="ARBA" id="ARBA00023125"/>
    </source>
</evidence>
<dbReference type="AlphaFoldDB" id="A0A7X2L1G0"/>
<sequence>MTIKLMNDAERVRIFQALSDEKRIEIIRFLKKTEQPPICGEVGKSLGISKSNGSYHLKLLSESRLVNIKKEGVQKYVSLNLEIFESYLPGFIATL</sequence>
<evidence type="ECO:0000313" key="5">
    <source>
        <dbReference type="EMBL" id="MRN53782.1"/>
    </source>
</evidence>
<dbReference type="GO" id="GO:0003700">
    <property type="term" value="F:DNA-binding transcription factor activity"/>
    <property type="evidence" value="ECO:0007669"/>
    <property type="project" value="InterPro"/>
</dbReference>
<evidence type="ECO:0000256" key="3">
    <source>
        <dbReference type="ARBA" id="ARBA00023163"/>
    </source>
</evidence>
<reference evidence="5 6" key="1">
    <citation type="submission" date="2019-11" db="EMBL/GenBank/DDBJ databases">
        <title>Paenibacillus monticola sp. nov., a novel PGPR strain isolated from mountain sample in China.</title>
        <authorList>
            <person name="Zhao Q."/>
            <person name="Li H.-P."/>
            <person name="Zhang J.-L."/>
        </authorList>
    </citation>
    <scope>NUCLEOTIDE SEQUENCE [LARGE SCALE GENOMIC DNA]</scope>
    <source>
        <strain evidence="5 6">LC-T2</strain>
    </source>
</reference>
<protein>
    <submittedName>
        <fullName evidence="5">Helix-turn-helix domain-containing protein</fullName>
    </submittedName>
</protein>
<feature type="domain" description="HTH arsR-type" evidence="4">
    <location>
        <begin position="3"/>
        <end position="95"/>
    </location>
</feature>
<evidence type="ECO:0000259" key="4">
    <source>
        <dbReference type="PROSITE" id="PS50987"/>
    </source>
</evidence>
<evidence type="ECO:0000313" key="6">
    <source>
        <dbReference type="Proteomes" id="UP000463051"/>
    </source>
</evidence>
<dbReference type="InterPro" id="IPR036390">
    <property type="entry name" value="WH_DNA-bd_sf"/>
</dbReference>
<dbReference type="CDD" id="cd00090">
    <property type="entry name" value="HTH_ARSR"/>
    <property type="match status" value="1"/>
</dbReference>
<gene>
    <name evidence="5" type="ORF">GJB61_12360</name>
</gene>
<keyword evidence="6" id="KW-1185">Reference proteome</keyword>
<name>A0A7X2L1G0_9BACL</name>
<comment type="caution">
    <text evidence="5">The sequence shown here is derived from an EMBL/GenBank/DDBJ whole genome shotgun (WGS) entry which is preliminary data.</text>
</comment>
<evidence type="ECO:0000256" key="1">
    <source>
        <dbReference type="ARBA" id="ARBA00023015"/>
    </source>
</evidence>
<dbReference type="InterPro" id="IPR051081">
    <property type="entry name" value="HTH_MetalResp_TranReg"/>
</dbReference>
<keyword evidence="2" id="KW-0238">DNA-binding</keyword>
<dbReference type="InterPro" id="IPR036388">
    <property type="entry name" value="WH-like_DNA-bd_sf"/>
</dbReference>
<keyword evidence="1" id="KW-0805">Transcription regulation</keyword>
<proteinExistence type="predicted"/>
<accession>A0A7X2L1G0</accession>
<dbReference type="InterPro" id="IPR001845">
    <property type="entry name" value="HTH_ArsR_DNA-bd_dom"/>
</dbReference>
<dbReference type="PRINTS" id="PR00778">
    <property type="entry name" value="HTHARSR"/>
</dbReference>
<dbReference type="EMBL" id="WJXB01000003">
    <property type="protein sequence ID" value="MRN53782.1"/>
    <property type="molecule type" value="Genomic_DNA"/>
</dbReference>
<organism evidence="5 6">
    <name type="scientific">Paenibacillus monticola</name>
    <dbReference type="NCBI Taxonomy" id="2666075"/>
    <lineage>
        <taxon>Bacteria</taxon>
        <taxon>Bacillati</taxon>
        <taxon>Bacillota</taxon>
        <taxon>Bacilli</taxon>
        <taxon>Bacillales</taxon>
        <taxon>Paenibacillaceae</taxon>
        <taxon>Paenibacillus</taxon>
    </lineage>
</organism>
<dbReference type="PANTHER" id="PTHR33154:SF25">
    <property type="entry name" value="LMO0101 PROTEIN"/>
    <property type="match status" value="1"/>
</dbReference>
<dbReference type="SUPFAM" id="SSF46785">
    <property type="entry name" value="Winged helix' DNA-binding domain"/>
    <property type="match status" value="1"/>
</dbReference>
<dbReference type="SMART" id="SM00418">
    <property type="entry name" value="HTH_ARSR"/>
    <property type="match status" value="1"/>
</dbReference>
<dbReference type="Pfam" id="PF12840">
    <property type="entry name" value="HTH_20"/>
    <property type="match status" value="1"/>
</dbReference>
<dbReference type="GO" id="GO:0003677">
    <property type="term" value="F:DNA binding"/>
    <property type="evidence" value="ECO:0007669"/>
    <property type="project" value="UniProtKB-KW"/>
</dbReference>
<dbReference type="InterPro" id="IPR011991">
    <property type="entry name" value="ArsR-like_HTH"/>
</dbReference>